<organism evidence="1 2">
    <name type="scientific">Micromonospora endolithica</name>
    <dbReference type="NCBI Taxonomy" id="230091"/>
    <lineage>
        <taxon>Bacteria</taxon>
        <taxon>Bacillati</taxon>
        <taxon>Actinomycetota</taxon>
        <taxon>Actinomycetes</taxon>
        <taxon>Micromonosporales</taxon>
        <taxon>Micromonosporaceae</taxon>
        <taxon>Micromonospora</taxon>
    </lineage>
</organism>
<accession>A0A3A9YQE0</accession>
<evidence type="ECO:0000313" key="2">
    <source>
        <dbReference type="Proteomes" id="UP000281726"/>
    </source>
</evidence>
<sequence>MAAPVKTDQLQHHAEHYLDYSRIDSTKAQLRGILIYIQAARRRSLSWMRHRCSIIIAPAAASPTLAGIDPPASLHPVAVVGFAAPIVDI</sequence>
<comment type="caution">
    <text evidence="1">The sequence shown here is derived from an EMBL/GenBank/DDBJ whole genome shotgun (WGS) entry which is preliminary data.</text>
</comment>
<reference evidence="1 2" key="1">
    <citation type="journal article" date="2004" name="Syst. Appl. Microbiol.">
        <title>Cryptoendolithic actinomycetes from antarctic sandstone rock samples: Micromonospora endolithica sp. nov. and two isolates related to Micromonospora coerulea Jensen 1932.</title>
        <authorList>
            <person name="Hirsch P."/>
            <person name="Mevs U."/>
            <person name="Kroppenstedt R.M."/>
            <person name="Schumann P."/>
            <person name="Stackebrandt E."/>
        </authorList>
    </citation>
    <scope>NUCLEOTIDE SEQUENCE [LARGE SCALE GENOMIC DNA]</scope>
    <source>
        <strain evidence="1 2">JCM 12677</strain>
    </source>
</reference>
<dbReference type="Proteomes" id="UP000281726">
    <property type="component" value="Unassembled WGS sequence"/>
</dbReference>
<gene>
    <name evidence="1" type="ORF">D7223_31395</name>
</gene>
<dbReference type="AlphaFoldDB" id="A0A3A9YQE0"/>
<proteinExistence type="predicted"/>
<protein>
    <submittedName>
        <fullName evidence="1">Uncharacterized protein</fullName>
    </submittedName>
</protein>
<name>A0A3A9YQE0_9ACTN</name>
<dbReference type="EMBL" id="RBAK01000022">
    <property type="protein sequence ID" value="RKN38248.1"/>
    <property type="molecule type" value="Genomic_DNA"/>
</dbReference>
<evidence type="ECO:0000313" key="1">
    <source>
        <dbReference type="EMBL" id="RKN38248.1"/>
    </source>
</evidence>
<keyword evidence="2" id="KW-1185">Reference proteome</keyword>